<proteinExistence type="predicted"/>
<reference evidence="1" key="1">
    <citation type="submission" date="2021-05" db="EMBL/GenBank/DDBJ databases">
        <authorList>
            <person name="Scholz U."/>
            <person name="Mascher M."/>
            <person name="Fiebig A."/>
        </authorList>
    </citation>
    <scope>NUCLEOTIDE SEQUENCE [LARGE SCALE GENOMIC DNA]</scope>
</reference>
<evidence type="ECO:0000313" key="2">
    <source>
        <dbReference type="Proteomes" id="UP001732700"/>
    </source>
</evidence>
<dbReference type="Proteomes" id="UP001732700">
    <property type="component" value="Chromosome 3C"/>
</dbReference>
<keyword evidence="2" id="KW-1185">Reference proteome</keyword>
<name>A0ACD5VR35_AVESA</name>
<dbReference type="EnsemblPlants" id="AVESA.00010b.r2.3CG0502900.1">
    <property type="protein sequence ID" value="AVESA.00010b.r2.3CG0502900.1.CDS.1"/>
    <property type="gene ID" value="AVESA.00010b.r2.3CG0502900"/>
</dbReference>
<evidence type="ECO:0000313" key="1">
    <source>
        <dbReference type="EnsemblPlants" id="AVESA.00010b.r2.3CG0502900.1.CDS.1"/>
    </source>
</evidence>
<protein>
    <submittedName>
        <fullName evidence="1">Uncharacterized protein</fullName>
    </submittedName>
</protein>
<reference evidence="1" key="2">
    <citation type="submission" date="2025-09" db="UniProtKB">
        <authorList>
            <consortium name="EnsemblPlants"/>
        </authorList>
    </citation>
    <scope>IDENTIFICATION</scope>
</reference>
<organism evidence="1 2">
    <name type="scientific">Avena sativa</name>
    <name type="common">Oat</name>
    <dbReference type="NCBI Taxonomy" id="4498"/>
    <lineage>
        <taxon>Eukaryota</taxon>
        <taxon>Viridiplantae</taxon>
        <taxon>Streptophyta</taxon>
        <taxon>Embryophyta</taxon>
        <taxon>Tracheophyta</taxon>
        <taxon>Spermatophyta</taxon>
        <taxon>Magnoliopsida</taxon>
        <taxon>Liliopsida</taxon>
        <taxon>Poales</taxon>
        <taxon>Poaceae</taxon>
        <taxon>BOP clade</taxon>
        <taxon>Pooideae</taxon>
        <taxon>Poodae</taxon>
        <taxon>Poeae</taxon>
        <taxon>Poeae Chloroplast Group 1 (Aveneae type)</taxon>
        <taxon>Aveninae</taxon>
        <taxon>Avena</taxon>
    </lineage>
</organism>
<accession>A0ACD5VR35</accession>
<sequence>MAVCKRPAAAVDCHSQAKPAKKRRFVVARRTAPTVTKKPAAFATTADYEVDTTSSLGEGAFGVVYKARHRATGQTVAIKFDAYADGDPRELLREARFLEACSGNPHVVGFRCVVRDPPTGELGLVMEFVPGPSLRSILFRRRRAAEPPLPEATVRTFMRQLLMGVRGMQDRNIVHRDIKPENVMLAEEGGEVLLKICDFGLAISASDPPPHKQAGTKMYTAPEVLMGKPGHDALVDAWSLGCVMAELLVGERLLQRGGVMEALFDLEMCAEEVAYLWTIFGVLGTPDDTTWPGFASLPRAATMPPLELEQRSRLREMFPEEMLSEEGFQVLNGLLTCNPEERLSAADALKLPWFAAAAD</sequence>